<feature type="transmembrane region" description="Helical" evidence="6">
    <location>
        <begin position="53"/>
        <end position="72"/>
    </location>
</feature>
<dbReference type="EMBL" id="JACDZE010000001">
    <property type="protein sequence ID" value="MBA5629323.1"/>
    <property type="molecule type" value="Genomic_DNA"/>
</dbReference>
<reference evidence="7 8" key="1">
    <citation type="submission" date="2020-07" db="EMBL/GenBank/DDBJ databases">
        <title>Moheibacter lacus sp. nov., a member of the family Flavobacteriaceae isolated from freshwater lake sediment.</title>
        <authorList>
            <person name="Liu Y."/>
        </authorList>
    </citation>
    <scope>NUCLEOTIDE SEQUENCE [LARGE SCALE GENOMIC DNA]</scope>
    <source>
        <strain evidence="7 8">BDHS18</strain>
    </source>
</reference>
<dbReference type="RefSeq" id="WP_182042882.1">
    <property type="nucleotide sequence ID" value="NZ_JACDZE010000001.1"/>
</dbReference>
<evidence type="ECO:0000256" key="6">
    <source>
        <dbReference type="SAM" id="Phobius"/>
    </source>
</evidence>
<feature type="transmembrane region" description="Helical" evidence="6">
    <location>
        <begin position="20"/>
        <end position="41"/>
    </location>
</feature>
<evidence type="ECO:0000313" key="8">
    <source>
        <dbReference type="Proteomes" id="UP000552241"/>
    </source>
</evidence>
<feature type="transmembrane region" description="Helical" evidence="6">
    <location>
        <begin position="242"/>
        <end position="263"/>
    </location>
</feature>
<dbReference type="Gene3D" id="1.10.357.140">
    <property type="entry name" value="UbiA prenyltransferase"/>
    <property type="match status" value="1"/>
</dbReference>
<sequence>MNGLSPRKLFVKTLALFTVIRGYNIAMLILAQYMASLFIFNEGKNHLEILLDKNLNFIIIASALSAAAGYIINNFYDLERDSISRPLQNYIERFVSQNFKLNTYLALNFLALGIAFLVSWRVALFFLVYQFLVWFYSHKANKIVWLNNLYSVILMVFPFFALFLYYENFTQIIFFHAAYLLLLLLVTDILKDLTTSTADAIYHYSTLPIIYGDKTTKYILTVLMIFTAVWSVFMWTDTATGYMKYFFLFSAILNLLMIFPLWGSNSKTTYKILHLIFKLLIGFGIFNMVFIDLNPLDLQKII</sequence>
<dbReference type="InterPro" id="IPR050475">
    <property type="entry name" value="Prenyltransferase_related"/>
</dbReference>
<keyword evidence="3 6" id="KW-0812">Transmembrane</keyword>
<dbReference type="CDD" id="cd13961">
    <property type="entry name" value="PT_UbiA_DGGGPS"/>
    <property type="match status" value="1"/>
</dbReference>
<name>A0A838ZRU1_9FLAO</name>
<feature type="transmembrane region" description="Helical" evidence="6">
    <location>
        <begin position="275"/>
        <end position="293"/>
    </location>
</feature>
<feature type="transmembrane region" description="Helical" evidence="6">
    <location>
        <begin position="109"/>
        <end position="136"/>
    </location>
</feature>
<dbReference type="PANTHER" id="PTHR42723">
    <property type="entry name" value="CHLOROPHYLL SYNTHASE"/>
    <property type="match status" value="1"/>
</dbReference>
<evidence type="ECO:0000256" key="3">
    <source>
        <dbReference type="ARBA" id="ARBA00022692"/>
    </source>
</evidence>
<keyword evidence="7" id="KW-0808">Transferase</keyword>
<comment type="caution">
    <text evidence="7">The sequence shown here is derived from an EMBL/GenBank/DDBJ whole genome shotgun (WGS) entry which is preliminary data.</text>
</comment>
<evidence type="ECO:0000313" key="7">
    <source>
        <dbReference type="EMBL" id="MBA5629323.1"/>
    </source>
</evidence>
<accession>A0A838ZRU1</accession>
<evidence type="ECO:0000256" key="4">
    <source>
        <dbReference type="ARBA" id="ARBA00022989"/>
    </source>
</evidence>
<evidence type="ECO:0000256" key="1">
    <source>
        <dbReference type="ARBA" id="ARBA00004141"/>
    </source>
</evidence>
<feature type="transmembrane region" description="Helical" evidence="6">
    <location>
        <begin position="148"/>
        <end position="166"/>
    </location>
</feature>
<dbReference type="Pfam" id="PF01040">
    <property type="entry name" value="UbiA"/>
    <property type="match status" value="1"/>
</dbReference>
<gene>
    <name evidence="7" type="ORF">HU137_06000</name>
</gene>
<feature type="transmembrane region" description="Helical" evidence="6">
    <location>
        <begin position="218"/>
        <end position="236"/>
    </location>
</feature>
<keyword evidence="8" id="KW-1185">Reference proteome</keyword>
<dbReference type="InterPro" id="IPR044878">
    <property type="entry name" value="UbiA_sf"/>
</dbReference>
<comment type="subcellular location">
    <subcellularLocation>
        <location evidence="1">Membrane</location>
        <topology evidence="1">Multi-pass membrane protein</topology>
    </subcellularLocation>
</comment>
<keyword evidence="5 6" id="KW-0472">Membrane</keyword>
<proteinExistence type="predicted"/>
<dbReference type="AlphaFoldDB" id="A0A838ZRU1"/>
<keyword evidence="4 6" id="KW-1133">Transmembrane helix</keyword>
<feature type="transmembrane region" description="Helical" evidence="6">
    <location>
        <begin position="172"/>
        <end position="190"/>
    </location>
</feature>
<dbReference type="Proteomes" id="UP000552241">
    <property type="component" value="Unassembled WGS sequence"/>
</dbReference>
<organism evidence="7 8">
    <name type="scientific">Moheibacter lacus</name>
    <dbReference type="NCBI Taxonomy" id="2745851"/>
    <lineage>
        <taxon>Bacteria</taxon>
        <taxon>Pseudomonadati</taxon>
        <taxon>Bacteroidota</taxon>
        <taxon>Flavobacteriia</taxon>
        <taxon>Flavobacteriales</taxon>
        <taxon>Weeksellaceae</taxon>
        <taxon>Moheibacter</taxon>
    </lineage>
</organism>
<evidence type="ECO:0000256" key="2">
    <source>
        <dbReference type="ARBA" id="ARBA00022475"/>
    </source>
</evidence>
<dbReference type="PANTHER" id="PTHR42723:SF1">
    <property type="entry name" value="CHLOROPHYLL SYNTHASE, CHLOROPLASTIC"/>
    <property type="match status" value="1"/>
</dbReference>
<dbReference type="GO" id="GO:0016765">
    <property type="term" value="F:transferase activity, transferring alkyl or aryl (other than methyl) groups"/>
    <property type="evidence" value="ECO:0007669"/>
    <property type="project" value="InterPro"/>
</dbReference>
<protein>
    <submittedName>
        <fullName evidence="7">Geranylgeranylglycerol-phosphate geranylgeranyltransferase</fullName>
    </submittedName>
</protein>
<dbReference type="InterPro" id="IPR000537">
    <property type="entry name" value="UbiA_prenyltransferase"/>
</dbReference>
<evidence type="ECO:0000256" key="5">
    <source>
        <dbReference type="ARBA" id="ARBA00023136"/>
    </source>
</evidence>
<dbReference type="GO" id="GO:0016020">
    <property type="term" value="C:membrane"/>
    <property type="evidence" value="ECO:0007669"/>
    <property type="project" value="UniProtKB-SubCell"/>
</dbReference>
<keyword evidence="2" id="KW-1003">Cell membrane</keyword>